<dbReference type="SUPFAM" id="SSF52821">
    <property type="entry name" value="Rhodanese/Cell cycle control phosphatase"/>
    <property type="match status" value="1"/>
</dbReference>
<dbReference type="PROSITE" id="PS00194">
    <property type="entry name" value="THIOREDOXIN_1"/>
    <property type="match status" value="1"/>
</dbReference>
<dbReference type="PROSITE" id="PS50206">
    <property type="entry name" value="RHODANESE_3"/>
    <property type="match status" value="1"/>
</dbReference>
<gene>
    <name evidence="4" type="ORF">BC670_2831</name>
</gene>
<dbReference type="InterPro" id="IPR013766">
    <property type="entry name" value="Thioredoxin_domain"/>
</dbReference>
<dbReference type="AlphaFoldDB" id="A0A543G6X1"/>
<dbReference type="InterPro" id="IPR036873">
    <property type="entry name" value="Rhodanese-like_dom_sf"/>
</dbReference>
<dbReference type="RefSeq" id="WP_089081307.1">
    <property type="nucleotide sequence ID" value="NZ_VFPJ01000001.1"/>
</dbReference>
<protein>
    <submittedName>
        <fullName evidence="4">Rhodanese-related sulfurtransferase</fullName>
    </submittedName>
</protein>
<evidence type="ECO:0000313" key="5">
    <source>
        <dbReference type="Proteomes" id="UP000320773"/>
    </source>
</evidence>
<proteinExistence type="predicted"/>
<evidence type="ECO:0000256" key="1">
    <source>
        <dbReference type="ARBA" id="ARBA00023284"/>
    </source>
</evidence>
<dbReference type="CDD" id="cd02947">
    <property type="entry name" value="TRX_family"/>
    <property type="match status" value="1"/>
</dbReference>
<dbReference type="SMART" id="SM00450">
    <property type="entry name" value="RHOD"/>
    <property type="match status" value="1"/>
</dbReference>
<dbReference type="SUPFAM" id="SSF52833">
    <property type="entry name" value="Thioredoxin-like"/>
    <property type="match status" value="1"/>
</dbReference>
<dbReference type="Pfam" id="PF00085">
    <property type="entry name" value="Thioredoxin"/>
    <property type="match status" value="1"/>
</dbReference>
<dbReference type="PROSITE" id="PS51352">
    <property type="entry name" value="THIOREDOXIN_2"/>
    <property type="match status" value="1"/>
</dbReference>
<keyword evidence="4" id="KW-0808">Transferase</keyword>
<reference evidence="4 5" key="1">
    <citation type="submission" date="2019-06" db="EMBL/GenBank/DDBJ databases">
        <title>Genomic Encyclopedia of Archaeal and Bacterial Type Strains, Phase II (KMG-II): from individual species to whole genera.</title>
        <authorList>
            <person name="Goeker M."/>
        </authorList>
    </citation>
    <scope>NUCLEOTIDE SEQUENCE [LARGE SCALE GENOMIC DNA]</scope>
    <source>
        <strain evidence="4 5">DSM 24789</strain>
    </source>
</reference>
<dbReference type="Pfam" id="PF00581">
    <property type="entry name" value="Rhodanese"/>
    <property type="match status" value="1"/>
</dbReference>
<dbReference type="PANTHER" id="PTHR43031:SF1">
    <property type="entry name" value="PYRIDINE NUCLEOTIDE-DISULPHIDE OXIDOREDUCTASE"/>
    <property type="match status" value="1"/>
</dbReference>
<dbReference type="Gene3D" id="3.40.250.10">
    <property type="entry name" value="Rhodanese-like domain"/>
    <property type="match status" value="1"/>
</dbReference>
<dbReference type="EMBL" id="VFPJ01000001">
    <property type="protein sequence ID" value="TQM41820.1"/>
    <property type="molecule type" value="Genomic_DNA"/>
</dbReference>
<accession>A0A543G6X1</accession>
<dbReference type="GO" id="GO:0016740">
    <property type="term" value="F:transferase activity"/>
    <property type="evidence" value="ECO:0007669"/>
    <property type="project" value="UniProtKB-KW"/>
</dbReference>
<dbReference type="PANTHER" id="PTHR43031">
    <property type="entry name" value="FAD-DEPENDENT OXIDOREDUCTASE"/>
    <property type="match status" value="1"/>
</dbReference>
<feature type="domain" description="Rhodanese" evidence="2">
    <location>
        <begin position="40"/>
        <end position="130"/>
    </location>
</feature>
<evidence type="ECO:0000313" key="4">
    <source>
        <dbReference type="EMBL" id="TQM41820.1"/>
    </source>
</evidence>
<dbReference type="InterPro" id="IPR050229">
    <property type="entry name" value="GlpE_sulfurtransferase"/>
</dbReference>
<feature type="domain" description="Thioredoxin" evidence="3">
    <location>
        <begin position="97"/>
        <end position="231"/>
    </location>
</feature>
<dbReference type="CDD" id="cd00158">
    <property type="entry name" value="RHOD"/>
    <property type="match status" value="1"/>
</dbReference>
<dbReference type="Proteomes" id="UP000320773">
    <property type="component" value="Unassembled WGS sequence"/>
</dbReference>
<dbReference type="InterPro" id="IPR017937">
    <property type="entry name" value="Thioredoxin_CS"/>
</dbReference>
<evidence type="ECO:0000259" key="3">
    <source>
        <dbReference type="PROSITE" id="PS51352"/>
    </source>
</evidence>
<sequence>MKLKYYLLLMSLMLQINCKGQNAENVHTIEALAFSNQLHNMAKPQLVDVRTLEEFQKQHIEGAANINWNGDQFESEISKLDHTKPVFVYCMSGGRSHKAALKMATMGFQNIIELSGGIMKWNAAGLNQKTSKIIGICPQEYAELTASNTKVLIDFYAEWCAPCQKMKGFLTQMEKNDTKQLKIIRLNADEHPTMIKELNISELPTLLLYENNKLIWKHSGYISEIDLKKQL</sequence>
<dbReference type="InterPro" id="IPR001763">
    <property type="entry name" value="Rhodanese-like_dom"/>
</dbReference>
<dbReference type="Gene3D" id="3.40.30.10">
    <property type="entry name" value="Glutaredoxin"/>
    <property type="match status" value="1"/>
</dbReference>
<name>A0A543G6X1_9FLAO</name>
<keyword evidence="1" id="KW-0676">Redox-active center</keyword>
<dbReference type="InterPro" id="IPR036249">
    <property type="entry name" value="Thioredoxin-like_sf"/>
</dbReference>
<evidence type="ECO:0000259" key="2">
    <source>
        <dbReference type="PROSITE" id="PS50206"/>
    </source>
</evidence>
<comment type="caution">
    <text evidence="4">The sequence shown here is derived from an EMBL/GenBank/DDBJ whole genome shotgun (WGS) entry which is preliminary data.</text>
</comment>
<organism evidence="4 5">
    <name type="scientific">Flavobacterium branchiophilum</name>
    <dbReference type="NCBI Taxonomy" id="55197"/>
    <lineage>
        <taxon>Bacteria</taxon>
        <taxon>Pseudomonadati</taxon>
        <taxon>Bacteroidota</taxon>
        <taxon>Flavobacteriia</taxon>
        <taxon>Flavobacteriales</taxon>
        <taxon>Flavobacteriaceae</taxon>
        <taxon>Flavobacterium</taxon>
    </lineage>
</organism>